<dbReference type="EMBL" id="JAPFFJ010000016">
    <property type="protein sequence ID" value="KAJ6406655.1"/>
    <property type="molecule type" value="Genomic_DNA"/>
</dbReference>
<gene>
    <name evidence="1" type="ORF">OIU84_010212</name>
</gene>
<name>A0AAD6JKI7_9ROSI</name>
<evidence type="ECO:0000313" key="2">
    <source>
        <dbReference type="Proteomes" id="UP001162972"/>
    </source>
</evidence>
<comment type="caution">
    <text evidence="1">The sequence shown here is derived from an EMBL/GenBank/DDBJ whole genome shotgun (WGS) entry which is preliminary data.</text>
</comment>
<keyword evidence="2" id="KW-1185">Reference proteome</keyword>
<dbReference type="Proteomes" id="UP001162972">
    <property type="component" value="Chromosome 6"/>
</dbReference>
<proteinExistence type="predicted"/>
<dbReference type="AlphaFoldDB" id="A0AAD6JKI7"/>
<organism evidence="1 2">
    <name type="scientific">Salix udensis</name>
    <dbReference type="NCBI Taxonomy" id="889485"/>
    <lineage>
        <taxon>Eukaryota</taxon>
        <taxon>Viridiplantae</taxon>
        <taxon>Streptophyta</taxon>
        <taxon>Embryophyta</taxon>
        <taxon>Tracheophyta</taxon>
        <taxon>Spermatophyta</taxon>
        <taxon>Magnoliopsida</taxon>
        <taxon>eudicotyledons</taxon>
        <taxon>Gunneridae</taxon>
        <taxon>Pentapetalae</taxon>
        <taxon>rosids</taxon>
        <taxon>fabids</taxon>
        <taxon>Malpighiales</taxon>
        <taxon>Salicaceae</taxon>
        <taxon>Saliceae</taxon>
        <taxon>Salix</taxon>
    </lineage>
</organism>
<protein>
    <submittedName>
        <fullName evidence="1">Uncharacterized protein</fullName>
    </submittedName>
</protein>
<sequence length="207" mass="23896">MDNKICKITSLAYTIYKKVAKLDSFFLTKTGKYPTHDFCHNSPSIQPFSHGHSDKTKHTNQQAELIFLIDDIYRGSTRQQPVKDPKQDTAGYFLHFPEHQTLLFTTRTLNLMIFSLLSMASHLLFHSLKALLGLLRHTFFSCKLVAPQIHLPAGDTVHHFWMAMQAMTSYTADRFYELGIRFRPLVEVHIIRSDRHPSCVSRVMDTV</sequence>
<accession>A0AAD6JKI7</accession>
<evidence type="ECO:0000313" key="1">
    <source>
        <dbReference type="EMBL" id="KAJ6406655.1"/>
    </source>
</evidence>
<reference evidence="1 2" key="1">
    <citation type="journal article" date="2023" name="Int. J. Mol. Sci.">
        <title>De Novo Assembly and Annotation of 11 Diverse Shrub Willow (Salix) Genomes Reveals Novel Gene Organization in Sex-Linked Regions.</title>
        <authorList>
            <person name="Hyden B."/>
            <person name="Feng K."/>
            <person name="Yates T.B."/>
            <person name="Jawdy S."/>
            <person name="Cereghino C."/>
            <person name="Smart L.B."/>
            <person name="Muchero W."/>
        </authorList>
    </citation>
    <scope>NUCLEOTIDE SEQUENCE [LARGE SCALE GENOMIC DNA]</scope>
    <source>
        <tissue evidence="1">Shoot tip</tissue>
    </source>
</reference>